<protein>
    <submittedName>
        <fullName evidence="2">Serine/threonine-protein phosphatase</fullName>
    </submittedName>
</protein>
<organism evidence="1 2">
    <name type="scientific">Rhabditophanes sp. KR3021</name>
    <dbReference type="NCBI Taxonomy" id="114890"/>
    <lineage>
        <taxon>Eukaryota</taxon>
        <taxon>Metazoa</taxon>
        <taxon>Ecdysozoa</taxon>
        <taxon>Nematoda</taxon>
        <taxon>Chromadorea</taxon>
        <taxon>Rhabditida</taxon>
        <taxon>Tylenchina</taxon>
        <taxon>Panagrolaimomorpha</taxon>
        <taxon>Strongyloidoidea</taxon>
        <taxon>Alloionematidae</taxon>
        <taxon>Rhabditophanes</taxon>
    </lineage>
</organism>
<dbReference type="Proteomes" id="UP000095286">
    <property type="component" value="Unplaced"/>
</dbReference>
<name>A0AC35U0Q9_9BILA</name>
<dbReference type="WBParaSite" id="RSKR_0000639800.1">
    <property type="protein sequence ID" value="RSKR_0000639800.1"/>
    <property type="gene ID" value="RSKR_0000639800"/>
</dbReference>
<reference evidence="2" key="1">
    <citation type="submission" date="2016-11" db="UniProtKB">
        <authorList>
            <consortium name="WormBaseParasite"/>
        </authorList>
    </citation>
    <scope>IDENTIFICATION</scope>
    <source>
        <strain evidence="2">KR3021</strain>
    </source>
</reference>
<evidence type="ECO:0000313" key="1">
    <source>
        <dbReference type="Proteomes" id="UP000095286"/>
    </source>
</evidence>
<proteinExistence type="predicted"/>
<accession>A0AC35U0Q9</accession>
<sequence>MAFHRYEEENVEDFVSGIITSLSLSKPATKPVSGLDQHKIKNVNLERWIELVQDCKYLPEEEMKSLCELAIHKFQKVPNVVKMQSPVTICGDVHGQFYDVMKLFEVGGSIKEGRYVCLGDYVDRGYYSLEVLTYLLLHFVRYPENLVLIRGNHESARISQQYGFYDECLQKYGNSGVWGYCINVFNVMPIGALIDDNIFCVHGGLSPEIKCIDQLYGFDRAEEIPMEGPLCDILWSDPEEDMSIEFDVNPRGAGWIFSKKPVDQFCHDNDIQLICRSHQLVHEGFKQIFDGKLCTVWSAPNYCYRCGNQASIMEVKNNMELEVKYFDAVEDQHRVIPSKSITPYFFQFKHASFDATHVEIERSVTETLRLLNAFQFVEKHDEVYPANWDEGSDTINPKKANDYVENSNK</sequence>
<evidence type="ECO:0000313" key="2">
    <source>
        <dbReference type="WBParaSite" id="RSKR_0000639800.1"/>
    </source>
</evidence>